<keyword evidence="6 8" id="KW-0472">Membrane</keyword>
<evidence type="ECO:0000256" key="1">
    <source>
        <dbReference type="ARBA" id="ARBA00004141"/>
    </source>
</evidence>
<evidence type="ECO:0000256" key="2">
    <source>
        <dbReference type="ARBA" id="ARBA00007277"/>
    </source>
</evidence>
<keyword evidence="5 8" id="KW-1133">Transmembrane helix</keyword>
<comment type="similarity">
    <text evidence="2">Belongs to the glycerophosphoryl diester phosphodiesterase family.</text>
</comment>
<dbReference type="InterPro" id="IPR017946">
    <property type="entry name" value="PLC-like_Pdiesterase_TIM-brl"/>
</dbReference>
<feature type="domain" description="GP-PDE" evidence="9">
    <location>
        <begin position="1"/>
        <end position="350"/>
    </location>
</feature>
<accession>A0A7J8GZX2</accession>
<dbReference type="GO" id="GO:0016020">
    <property type="term" value="C:membrane"/>
    <property type="evidence" value="ECO:0007669"/>
    <property type="project" value="UniProtKB-SubCell"/>
</dbReference>
<evidence type="ECO:0000256" key="3">
    <source>
        <dbReference type="ARBA" id="ARBA00022692"/>
    </source>
</evidence>
<dbReference type="SUPFAM" id="SSF51695">
    <property type="entry name" value="PLC-like phosphodiesterases"/>
    <property type="match status" value="1"/>
</dbReference>
<dbReference type="EMBL" id="JACASE010000005">
    <property type="protein sequence ID" value="KAF6465235.1"/>
    <property type="molecule type" value="Genomic_DNA"/>
</dbReference>
<dbReference type="Proteomes" id="UP000593571">
    <property type="component" value="Unassembled WGS sequence"/>
</dbReference>
<evidence type="ECO:0000256" key="6">
    <source>
        <dbReference type="ARBA" id="ARBA00023136"/>
    </source>
</evidence>
<evidence type="ECO:0000256" key="4">
    <source>
        <dbReference type="ARBA" id="ARBA00022801"/>
    </source>
</evidence>
<dbReference type="GO" id="GO:0006629">
    <property type="term" value="P:lipid metabolic process"/>
    <property type="evidence" value="ECO:0007669"/>
    <property type="project" value="InterPro"/>
</dbReference>
<evidence type="ECO:0000256" key="8">
    <source>
        <dbReference type="SAM" id="Phobius"/>
    </source>
</evidence>
<feature type="transmembrane region" description="Helical" evidence="8">
    <location>
        <begin position="148"/>
        <end position="170"/>
    </location>
</feature>
<reference evidence="10 11" key="1">
    <citation type="journal article" date="2020" name="Nature">
        <title>Six reference-quality genomes reveal evolution of bat adaptations.</title>
        <authorList>
            <person name="Jebb D."/>
            <person name="Huang Z."/>
            <person name="Pippel M."/>
            <person name="Hughes G.M."/>
            <person name="Lavrichenko K."/>
            <person name="Devanna P."/>
            <person name="Winkler S."/>
            <person name="Jermiin L.S."/>
            <person name="Skirmuntt E.C."/>
            <person name="Katzourakis A."/>
            <person name="Burkitt-Gray L."/>
            <person name="Ray D.A."/>
            <person name="Sullivan K.A.M."/>
            <person name="Roscito J.G."/>
            <person name="Kirilenko B.M."/>
            <person name="Davalos L.M."/>
            <person name="Corthals A.P."/>
            <person name="Power M.L."/>
            <person name="Jones G."/>
            <person name="Ransome R.D."/>
            <person name="Dechmann D.K.N."/>
            <person name="Locatelli A.G."/>
            <person name="Puechmaille S.J."/>
            <person name="Fedrigo O."/>
            <person name="Jarvis E.D."/>
            <person name="Hiller M."/>
            <person name="Vernes S.C."/>
            <person name="Myers E.W."/>
            <person name="Teeling E.C."/>
        </authorList>
    </citation>
    <scope>NUCLEOTIDE SEQUENCE [LARGE SCALE GENOMIC DNA]</scope>
    <source>
        <strain evidence="10">MRouAeg1</strain>
        <tissue evidence="10">Muscle</tissue>
    </source>
</reference>
<protein>
    <submittedName>
        <fullName evidence="10">Glycerophosphodiester phosphodiesterase domain containing 4</fullName>
    </submittedName>
</protein>
<dbReference type="AlphaFoldDB" id="A0A7J8GZX2"/>
<evidence type="ECO:0000313" key="10">
    <source>
        <dbReference type="EMBL" id="KAF6465235.1"/>
    </source>
</evidence>
<keyword evidence="11" id="KW-1185">Reference proteome</keyword>
<dbReference type="PANTHER" id="PTHR23344:SF13">
    <property type="entry name" value="GLYCEROPHOSPHODIESTER PHOSPHODIESTERASE DOMAIN-CONTAINING PROTEIN 4"/>
    <property type="match status" value="1"/>
</dbReference>
<feature type="transmembrane region" description="Helical" evidence="8">
    <location>
        <begin position="66"/>
        <end position="86"/>
    </location>
</feature>
<dbReference type="Gene3D" id="3.20.20.190">
    <property type="entry name" value="Phosphatidylinositol (PI) phosphodiesterase"/>
    <property type="match status" value="1"/>
</dbReference>
<sequence>MHKKVNRIQPKSEKRSQKKHKPWIVHVFNQQCCVAYITGLYSCQWKIEQEGKSRRELCCCSSREQLFYPFLVISFCMSVVLLFVWIETSNEYFDFDWVIFLGTRYWFFWSLLLLSLFGILTAYSSLLLVLGFLLIWKGNELYLHCYHKILTLLVILICTCFLLILCIYWKEKWLTVGLSLKFKPFYNMKPLSEADKEKARNQMIPKLSDLLEFAQKEKKFVIFDLNIPPPKHPLRKTFVRRVVSVILDSQIEQHLIYWLTAFDRMYVKKKAPGFQQVGRLYSIERLTKENISKINVDYKKLFYNGLRDYKAANININLYIVNEPWLYSLAWCSRIHSVTTDNIQLLRQINHPYFFMILTV</sequence>
<evidence type="ECO:0000259" key="9">
    <source>
        <dbReference type="PROSITE" id="PS51704"/>
    </source>
</evidence>
<evidence type="ECO:0000256" key="7">
    <source>
        <dbReference type="ARBA" id="ARBA00023180"/>
    </source>
</evidence>
<gene>
    <name evidence="10" type="ORF">HJG63_005548</name>
</gene>
<dbReference type="InterPro" id="IPR030395">
    <property type="entry name" value="GP_PDE_dom"/>
</dbReference>
<evidence type="ECO:0000256" key="5">
    <source>
        <dbReference type="ARBA" id="ARBA00022989"/>
    </source>
</evidence>
<comment type="caution">
    <text evidence="10">The sequence shown here is derived from an EMBL/GenBank/DDBJ whole genome shotgun (WGS) entry which is preliminary data.</text>
</comment>
<proteinExistence type="inferred from homology"/>
<comment type="subcellular location">
    <subcellularLocation>
        <location evidence="1">Membrane</location>
        <topology evidence="1">Multi-pass membrane protein</topology>
    </subcellularLocation>
</comment>
<name>A0A7J8GZX2_ROUAE</name>
<feature type="transmembrane region" description="Helical" evidence="8">
    <location>
        <begin position="106"/>
        <end position="136"/>
    </location>
</feature>
<dbReference type="PROSITE" id="PS51704">
    <property type="entry name" value="GP_PDE"/>
    <property type="match status" value="1"/>
</dbReference>
<dbReference type="PANTHER" id="PTHR23344">
    <property type="entry name" value="GLYCEROPHOSPHORYL DIESTER PHOSPHODIESTERASE"/>
    <property type="match status" value="1"/>
</dbReference>
<organism evidence="10 11">
    <name type="scientific">Rousettus aegyptiacus</name>
    <name type="common">Egyptian fruit bat</name>
    <name type="synonym">Pteropus aegyptiacus</name>
    <dbReference type="NCBI Taxonomy" id="9407"/>
    <lineage>
        <taxon>Eukaryota</taxon>
        <taxon>Metazoa</taxon>
        <taxon>Chordata</taxon>
        <taxon>Craniata</taxon>
        <taxon>Vertebrata</taxon>
        <taxon>Euteleostomi</taxon>
        <taxon>Mammalia</taxon>
        <taxon>Eutheria</taxon>
        <taxon>Laurasiatheria</taxon>
        <taxon>Chiroptera</taxon>
        <taxon>Yinpterochiroptera</taxon>
        <taxon>Pteropodoidea</taxon>
        <taxon>Pteropodidae</taxon>
        <taxon>Rousettinae</taxon>
        <taxon>Rousettus</taxon>
    </lineage>
</organism>
<evidence type="ECO:0000313" key="11">
    <source>
        <dbReference type="Proteomes" id="UP000593571"/>
    </source>
</evidence>
<keyword evidence="3 8" id="KW-0812">Transmembrane</keyword>
<keyword evidence="7" id="KW-0325">Glycoprotein</keyword>
<dbReference type="GO" id="GO:0008889">
    <property type="term" value="F:glycerophosphodiester phosphodiesterase activity"/>
    <property type="evidence" value="ECO:0007669"/>
    <property type="project" value="TreeGrafter"/>
</dbReference>
<keyword evidence="4" id="KW-0378">Hydrolase</keyword>